<accession>A0A1Y1MW08</accession>
<proteinExistence type="predicted"/>
<sequence length="109" mass="12514">MNVLRDIYQNISPAAATDLPPPPPPPLDPHRWHEPSNPQELAMVSMRCLEQMLPIVETKHRDSQLLTERLERELTASRTQQQHLFQIYGIDAIVIVINIVYPAANFPRL</sequence>
<dbReference type="EMBL" id="GEZM01019290">
    <property type="protein sequence ID" value="JAV89760.1"/>
    <property type="molecule type" value="Transcribed_RNA"/>
</dbReference>
<dbReference type="EMBL" id="GEZM01019300">
    <property type="protein sequence ID" value="JAV89740.1"/>
    <property type="molecule type" value="Transcribed_RNA"/>
</dbReference>
<dbReference type="EMBL" id="GEZM01019311">
    <property type="protein sequence ID" value="JAV89710.1"/>
    <property type="molecule type" value="Transcribed_RNA"/>
</dbReference>
<evidence type="ECO:0000256" key="2">
    <source>
        <dbReference type="SAM" id="Phobius"/>
    </source>
</evidence>
<keyword evidence="2" id="KW-0812">Transmembrane</keyword>
<evidence type="ECO:0000256" key="1">
    <source>
        <dbReference type="SAM" id="MobiDB-lite"/>
    </source>
</evidence>
<dbReference type="EMBL" id="GEZM01019309">
    <property type="protein sequence ID" value="JAV89726.1"/>
    <property type="molecule type" value="Transcribed_RNA"/>
</dbReference>
<feature type="transmembrane region" description="Helical" evidence="2">
    <location>
        <begin position="84"/>
        <end position="104"/>
    </location>
</feature>
<evidence type="ECO:0000313" key="3">
    <source>
        <dbReference type="EMBL" id="JAV89749.1"/>
    </source>
</evidence>
<reference evidence="3" key="1">
    <citation type="journal article" date="2016" name="Sci. Rep.">
        <title>Molecular characterization of firefly nuptial gifts: a multi-omics approach sheds light on postcopulatory sexual selection.</title>
        <authorList>
            <person name="Al-Wathiqui N."/>
            <person name="Fallon T.R."/>
            <person name="South A."/>
            <person name="Weng J.K."/>
            <person name="Lewis S.M."/>
        </authorList>
    </citation>
    <scope>NUCLEOTIDE SEQUENCE</scope>
</reference>
<dbReference type="EMBL" id="GEZM01019310">
    <property type="protein sequence ID" value="JAV89720.1"/>
    <property type="molecule type" value="Transcribed_RNA"/>
</dbReference>
<dbReference type="AlphaFoldDB" id="A0A1Y1MW08"/>
<dbReference type="EMBL" id="GEZM01019312">
    <property type="protein sequence ID" value="JAV89701.1"/>
    <property type="molecule type" value="Transcribed_RNA"/>
</dbReference>
<name>A0A1Y1MW08_PHOPY</name>
<dbReference type="EMBL" id="GEZM01019298">
    <property type="protein sequence ID" value="JAV89749.1"/>
    <property type="molecule type" value="Transcribed_RNA"/>
</dbReference>
<keyword evidence="2" id="KW-0472">Membrane</keyword>
<feature type="region of interest" description="Disordered" evidence="1">
    <location>
        <begin position="1"/>
        <end position="36"/>
    </location>
</feature>
<organism evidence="3">
    <name type="scientific">Photinus pyralis</name>
    <name type="common">Common eastern firefly</name>
    <name type="synonym">Lampyris pyralis</name>
    <dbReference type="NCBI Taxonomy" id="7054"/>
    <lineage>
        <taxon>Eukaryota</taxon>
        <taxon>Metazoa</taxon>
        <taxon>Ecdysozoa</taxon>
        <taxon>Arthropoda</taxon>
        <taxon>Hexapoda</taxon>
        <taxon>Insecta</taxon>
        <taxon>Pterygota</taxon>
        <taxon>Neoptera</taxon>
        <taxon>Endopterygota</taxon>
        <taxon>Coleoptera</taxon>
        <taxon>Polyphaga</taxon>
        <taxon>Elateriformia</taxon>
        <taxon>Elateroidea</taxon>
        <taxon>Lampyridae</taxon>
        <taxon>Lampyrinae</taxon>
        <taxon>Photinus</taxon>
    </lineage>
</organism>
<keyword evidence="2" id="KW-1133">Transmembrane helix</keyword>
<protein>
    <submittedName>
        <fullName evidence="3">Uncharacterized protein</fullName>
    </submittedName>
</protein>
<dbReference type="EMBL" id="GEZM01019303">
    <property type="protein sequence ID" value="JAV89731.1"/>
    <property type="molecule type" value="Transcribed_RNA"/>
</dbReference>
<dbReference type="EMBL" id="GEZM01019297">
    <property type="protein sequence ID" value="JAV89753.1"/>
    <property type="molecule type" value="Transcribed_RNA"/>
</dbReference>